<evidence type="ECO:0000313" key="2">
    <source>
        <dbReference type="EMBL" id="PRX99728.1"/>
    </source>
</evidence>
<evidence type="ECO:0000256" key="1">
    <source>
        <dbReference type="SAM" id="MobiDB-lite"/>
    </source>
</evidence>
<evidence type="ECO:0000313" key="3">
    <source>
        <dbReference type="Proteomes" id="UP000237846"/>
    </source>
</evidence>
<keyword evidence="3" id="KW-1185">Reference proteome</keyword>
<accession>A0A2T0Q7D8</accession>
<dbReference type="AlphaFoldDB" id="A0A2T0Q7D8"/>
<organism evidence="2 3">
    <name type="scientific">Allonocardiopsis opalescens</name>
    <dbReference type="NCBI Taxonomy" id="1144618"/>
    <lineage>
        <taxon>Bacteria</taxon>
        <taxon>Bacillati</taxon>
        <taxon>Actinomycetota</taxon>
        <taxon>Actinomycetes</taxon>
        <taxon>Streptosporangiales</taxon>
        <taxon>Allonocardiopsis</taxon>
    </lineage>
</organism>
<feature type="region of interest" description="Disordered" evidence="1">
    <location>
        <begin position="242"/>
        <end position="266"/>
    </location>
</feature>
<proteinExistence type="predicted"/>
<sequence length="266" mass="28487">MIIISIKRFVDASACVPTSPWRGSPLGRGIGAAGGGKPIAAERRTEAARRSAARPSAVRATARRPPRRRGTAPAPCRRVPILPARGRCGERGRVRPWEGPTRHAAALSPRAGRGTRRGLIRISVVATASRDSAAEAVRTARVPECAADQEKRDGPVSGRVTGRGPGVLAAFPWRIRSVSADRRSVVRVCISTAPRIANNSDCDRRNREWNSPLWLISTSSSGQGSTARTDSRHRLARLIPSGVSPRGREALRVHTSGTSYSGHSLD</sequence>
<name>A0A2T0Q7D8_9ACTN</name>
<reference evidence="2 3" key="1">
    <citation type="submission" date="2018-03" db="EMBL/GenBank/DDBJ databases">
        <title>Genomic Encyclopedia of Archaeal and Bacterial Type Strains, Phase II (KMG-II): from individual species to whole genera.</title>
        <authorList>
            <person name="Goeker M."/>
        </authorList>
    </citation>
    <scope>NUCLEOTIDE SEQUENCE [LARGE SCALE GENOMIC DNA]</scope>
    <source>
        <strain evidence="2 3">DSM 45601</strain>
    </source>
</reference>
<feature type="compositionally biased region" description="Basic residues" evidence="1">
    <location>
        <begin position="61"/>
        <end position="70"/>
    </location>
</feature>
<feature type="region of interest" description="Disordered" evidence="1">
    <location>
        <begin position="47"/>
        <end position="79"/>
    </location>
</feature>
<feature type="compositionally biased region" description="Polar residues" evidence="1">
    <location>
        <begin position="255"/>
        <end position="266"/>
    </location>
</feature>
<comment type="caution">
    <text evidence="2">The sequence shown here is derived from an EMBL/GenBank/DDBJ whole genome shotgun (WGS) entry which is preliminary data.</text>
</comment>
<dbReference type="Proteomes" id="UP000237846">
    <property type="component" value="Unassembled WGS sequence"/>
</dbReference>
<feature type="region of interest" description="Disordered" evidence="1">
    <location>
        <begin position="92"/>
        <end position="112"/>
    </location>
</feature>
<gene>
    <name evidence="2" type="ORF">CLV72_103333</name>
</gene>
<dbReference type="EMBL" id="PVZC01000003">
    <property type="protein sequence ID" value="PRX99728.1"/>
    <property type="molecule type" value="Genomic_DNA"/>
</dbReference>
<protein>
    <submittedName>
        <fullName evidence="2">Uncharacterized protein</fullName>
    </submittedName>
</protein>